<reference evidence="1 2" key="1">
    <citation type="submission" date="2019-05" db="EMBL/GenBank/DDBJ databases">
        <title>Draft genome sequence of Pelagicola sp. DSW4-44.</title>
        <authorList>
            <person name="Oh J."/>
        </authorList>
    </citation>
    <scope>NUCLEOTIDE SEQUENCE [LARGE SCALE GENOMIC DNA]</scope>
    <source>
        <strain evidence="1 2">DSW4-44</strain>
    </source>
</reference>
<protein>
    <recommendedName>
        <fullName evidence="3">Glutamine amidotransferase type-2 domain-containing protein</fullName>
    </recommendedName>
</protein>
<evidence type="ECO:0000313" key="1">
    <source>
        <dbReference type="EMBL" id="TLP65785.1"/>
    </source>
</evidence>
<dbReference type="EMBL" id="VAUA01000004">
    <property type="protein sequence ID" value="TLP65785.1"/>
    <property type="molecule type" value="Genomic_DNA"/>
</dbReference>
<organism evidence="1 2">
    <name type="scientific">Parasedimentitalea maritima</name>
    <dbReference type="NCBI Taxonomy" id="2578117"/>
    <lineage>
        <taxon>Bacteria</taxon>
        <taxon>Pseudomonadati</taxon>
        <taxon>Pseudomonadota</taxon>
        <taxon>Alphaproteobacteria</taxon>
        <taxon>Rhodobacterales</taxon>
        <taxon>Paracoccaceae</taxon>
        <taxon>Parasedimentitalea</taxon>
    </lineage>
</organism>
<dbReference type="Proteomes" id="UP000305041">
    <property type="component" value="Unassembled WGS sequence"/>
</dbReference>
<comment type="caution">
    <text evidence="1">The sequence shown here is derived from an EMBL/GenBank/DDBJ whole genome shotgun (WGS) entry which is preliminary data.</text>
</comment>
<sequence>MCGLCGIFGSDDHWSAASLTLSASADPVGRRRDRNARISAVNQMLSRQRIQLSDWQGQSYVLRGPTGQQSIVSNVTEVWASLEDDFGKKFDPLDVANFPSEGPST</sequence>
<gene>
    <name evidence="1" type="ORF">FEE96_09815</name>
</gene>
<evidence type="ECO:0008006" key="3">
    <source>
        <dbReference type="Google" id="ProtNLM"/>
    </source>
</evidence>
<name>A0ABY2UYD1_9RHOB</name>
<proteinExistence type="predicted"/>
<keyword evidence="2" id="KW-1185">Reference proteome</keyword>
<accession>A0ABY2UYD1</accession>
<evidence type="ECO:0000313" key="2">
    <source>
        <dbReference type="Proteomes" id="UP000305041"/>
    </source>
</evidence>